<dbReference type="OrthoDB" id="5975336at2759"/>
<comment type="subcellular location">
    <subcellularLocation>
        <location evidence="1">Membrane</location>
    </subcellularLocation>
</comment>
<dbReference type="AlphaFoldDB" id="A0A9P0PRP1"/>
<evidence type="ECO:0000256" key="1">
    <source>
        <dbReference type="ARBA" id="ARBA00004370"/>
    </source>
</evidence>
<keyword evidence="3 5" id="KW-1133">Transmembrane helix</keyword>
<comment type="caution">
    <text evidence="7">The sequence shown here is derived from an EMBL/GenBank/DDBJ whole genome shotgun (WGS) entry which is preliminary data.</text>
</comment>
<dbReference type="Gene3D" id="1.20.1070.10">
    <property type="entry name" value="Rhodopsin 7-helix transmembrane proteins"/>
    <property type="match status" value="1"/>
</dbReference>
<protein>
    <recommendedName>
        <fullName evidence="6">G-protein coupled receptors family 1 profile domain-containing protein</fullName>
    </recommendedName>
</protein>
<dbReference type="GO" id="GO:0016020">
    <property type="term" value="C:membrane"/>
    <property type="evidence" value="ECO:0007669"/>
    <property type="project" value="UniProtKB-SubCell"/>
</dbReference>
<name>A0A9P0PRP1_ACAOB</name>
<proteinExistence type="predicted"/>
<keyword evidence="8" id="KW-1185">Reference proteome</keyword>
<keyword evidence="2 5" id="KW-0812">Transmembrane</keyword>
<evidence type="ECO:0000259" key="6">
    <source>
        <dbReference type="PROSITE" id="PS50262"/>
    </source>
</evidence>
<dbReference type="SUPFAM" id="SSF81321">
    <property type="entry name" value="Family A G protein-coupled receptor-like"/>
    <property type="match status" value="1"/>
</dbReference>
<evidence type="ECO:0000256" key="3">
    <source>
        <dbReference type="ARBA" id="ARBA00022989"/>
    </source>
</evidence>
<dbReference type="PROSITE" id="PS50262">
    <property type="entry name" value="G_PROTEIN_RECEP_F1_2"/>
    <property type="match status" value="1"/>
</dbReference>
<evidence type="ECO:0000256" key="5">
    <source>
        <dbReference type="SAM" id="Phobius"/>
    </source>
</evidence>
<keyword evidence="4 5" id="KW-0472">Membrane</keyword>
<feature type="domain" description="G-protein coupled receptors family 1 profile" evidence="6">
    <location>
        <begin position="1"/>
        <end position="102"/>
    </location>
</feature>
<accession>A0A9P0PRP1</accession>
<gene>
    <name evidence="7" type="ORF">ACAOBT_LOCUS22087</name>
</gene>
<feature type="transmembrane region" description="Helical" evidence="5">
    <location>
        <begin position="45"/>
        <end position="66"/>
    </location>
</feature>
<evidence type="ECO:0000313" key="8">
    <source>
        <dbReference type="Proteomes" id="UP001152888"/>
    </source>
</evidence>
<dbReference type="InterPro" id="IPR017452">
    <property type="entry name" value="GPCR_Rhodpsn_7TM"/>
</dbReference>
<feature type="transmembrane region" description="Helical" evidence="5">
    <location>
        <begin position="86"/>
        <end position="105"/>
    </location>
</feature>
<evidence type="ECO:0000256" key="4">
    <source>
        <dbReference type="ARBA" id="ARBA00023136"/>
    </source>
</evidence>
<evidence type="ECO:0000256" key="2">
    <source>
        <dbReference type="ARBA" id="ARBA00022692"/>
    </source>
</evidence>
<organism evidence="7 8">
    <name type="scientific">Acanthoscelides obtectus</name>
    <name type="common">Bean weevil</name>
    <name type="synonym">Bruchus obtectus</name>
    <dbReference type="NCBI Taxonomy" id="200917"/>
    <lineage>
        <taxon>Eukaryota</taxon>
        <taxon>Metazoa</taxon>
        <taxon>Ecdysozoa</taxon>
        <taxon>Arthropoda</taxon>
        <taxon>Hexapoda</taxon>
        <taxon>Insecta</taxon>
        <taxon>Pterygota</taxon>
        <taxon>Neoptera</taxon>
        <taxon>Endopterygota</taxon>
        <taxon>Coleoptera</taxon>
        <taxon>Polyphaga</taxon>
        <taxon>Cucujiformia</taxon>
        <taxon>Chrysomeloidea</taxon>
        <taxon>Chrysomelidae</taxon>
        <taxon>Bruchinae</taxon>
        <taxon>Bruchini</taxon>
        <taxon>Acanthoscelides</taxon>
    </lineage>
</organism>
<sequence length="125" mass="14717">MRGEFDRSSQYSSRYSYRDFESNRMHYDIREPDLNVAKEYRTQKILVTMITTYGICLCPLMILRLARLALAETYENAGHFDITFAVFVWIAFVPVCSTPILYVIWQMTRLAISGDFLIKTLRPRD</sequence>
<evidence type="ECO:0000313" key="7">
    <source>
        <dbReference type="EMBL" id="CAH1994371.1"/>
    </source>
</evidence>
<reference evidence="7" key="1">
    <citation type="submission" date="2022-03" db="EMBL/GenBank/DDBJ databases">
        <authorList>
            <person name="Sayadi A."/>
        </authorList>
    </citation>
    <scope>NUCLEOTIDE SEQUENCE</scope>
</reference>
<dbReference type="Proteomes" id="UP001152888">
    <property type="component" value="Unassembled WGS sequence"/>
</dbReference>
<dbReference type="EMBL" id="CAKOFQ010007199">
    <property type="protein sequence ID" value="CAH1994371.1"/>
    <property type="molecule type" value="Genomic_DNA"/>
</dbReference>